<dbReference type="PANTHER" id="PTHR16121:SF2">
    <property type="entry name" value="CAP-SPECIFIC MRNA (NUCLEOSIDE-2'-O-)-METHYLTRANSFERASE 2"/>
    <property type="match status" value="1"/>
</dbReference>
<keyword evidence="2 4" id="KW-0808">Transferase</keyword>
<dbReference type="Gene3D" id="3.40.50.12760">
    <property type="match status" value="1"/>
</dbReference>
<dbReference type="InterPro" id="IPR050851">
    <property type="entry name" value="mRNA_Cap_2O-Ribose_MeTrfase"/>
</dbReference>
<dbReference type="InterPro" id="IPR002877">
    <property type="entry name" value="RNA_MeTrfase_FtsJ_dom"/>
</dbReference>
<evidence type="ECO:0000256" key="4">
    <source>
        <dbReference type="PROSITE-ProRule" id="PRU00946"/>
    </source>
</evidence>
<dbReference type="PROSITE" id="PS51614">
    <property type="entry name" value="SAM_MT_ADRIFT"/>
    <property type="match status" value="1"/>
</dbReference>
<evidence type="ECO:0000259" key="5">
    <source>
        <dbReference type="PROSITE" id="PS51614"/>
    </source>
</evidence>
<dbReference type="Proteomes" id="UP000241365">
    <property type="component" value="Segment"/>
</dbReference>
<protein>
    <submittedName>
        <fullName evidence="6">Putative FtsJ-like methyltransferase</fullName>
    </submittedName>
</protein>
<dbReference type="EMBL" id="KU877344">
    <property type="protein sequence ID" value="ANB50728.1"/>
    <property type="molecule type" value="Genomic_DNA"/>
</dbReference>
<dbReference type="KEGG" id="vg:80513090"/>
<dbReference type="GeneID" id="80513090"/>
<dbReference type="GO" id="GO:0006370">
    <property type="term" value="P:7-methylguanosine mRNA capping"/>
    <property type="evidence" value="ECO:0007669"/>
    <property type="project" value="UniProtKB-ARBA"/>
</dbReference>
<dbReference type="InterPro" id="IPR029063">
    <property type="entry name" value="SAM-dependent_MTases_sf"/>
</dbReference>
<dbReference type="RefSeq" id="YP_010776479.1">
    <property type="nucleotide sequence ID" value="NC_075034.1"/>
</dbReference>
<keyword evidence="3 4" id="KW-0949">S-adenosyl-L-methionine</keyword>
<evidence type="ECO:0000313" key="6">
    <source>
        <dbReference type="EMBL" id="ANB50728.1"/>
    </source>
</evidence>
<proteinExistence type="predicted"/>
<accession>A0A167RIM7</accession>
<organism evidence="6 7">
    <name type="scientific">Powai lake megavirus</name>
    <dbReference type="NCBI Taxonomy" id="1842663"/>
    <lineage>
        <taxon>Viruses</taxon>
        <taxon>Varidnaviria</taxon>
        <taxon>Bamfordvirae</taxon>
        <taxon>Nucleocytoviricota</taxon>
        <taxon>Megaviricetes</taxon>
        <taxon>Imitervirales</taxon>
        <taxon>Mimiviridae</taxon>
        <taxon>Megamimivirinae</taxon>
        <taxon>Megavirus</taxon>
        <taxon>Megavirus powaiense</taxon>
    </lineage>
</organism>
<comment type="caution">
    <text evidence="4">Lacks conserved residue(s) required for the propagation of feature annotation.</text>
</comment>
<reference evidence="6 7" key="1">
    <citation type="journal article" date="2016" name="Genome Announc.">
        <title>Complete Genome Sequence of a New Megavirus Family Member Isolated from an Inland Water Lake for the First Time in India.</title>
        <authorList>
            <person name="Chatterjee A."/>
            <person name="Ali F."/>
            <person name="Bange D."/>
            <person name="Kondabagil K."/>
        </authorList>
    </citation>
    <scope>NUCLEOTIDE SEQUENCE [LARGE SCALE GENOMIC DNA]</scope>
    <source>
        <strain evidence="6">1</strain>
    </source>
</reference>
<dbReference type="SUPFAM" id="SSF53335">
    <property type="entry name" value="S-adenosyl-L-methionine-dependent methyltransferases"/>
    <property type="match status" value="1"/>
</dbReference>
<dbReference type="GO" id="GO:0032259">
    <property type="term" value="P:methylation"/>
    <property type="evidence" value="ECO:0007669"/>
    <property type="project" value="UniProtKB-KW"/>
</dbReference>
<feature type="domain" description="Adrift-type SAM-dependent 2'-O-MTase" evidence="5">
    <location>
        <begin position="482"/>
        <end position="691"/>
    </location>
</feature>
<dbReference type="GO" id="GO:0004483">
    <property type="term" value="F:methyltransferase cap1 activity"/>
    <property type="evidence" value="ECO:0007669"/>
    <property type="project" value="TreeGrafter"/>
</dbReference>
<name>A0A167RIM7_9VIRU</name>
<keyword evidence="1 4" id="KW-0489">Methyltransferase</keyword>
<keyword evidence="7" id="KW-1185">Reference proteome</keyword>
<evidence type="ECO:0000313" key="7">
    <source>
        <dbReference type="Proteomes" id="UP000241365"/>
    </source>
</evidence>
<evidence type="ECO:0000256" key="2">
    <source>
        <dbReference type="ARBA" id="ARBA00022679"/>
    </source>
</evidence>
<dbReference type="InterPro" id="IPR025807">
    <property type="entry name" value="Adrift-typ_MeTrfase"/>
</dbReference>
<dbReference type="Pfam" id="PF01728">
    <property type="entry name" value="FtsJ"/>
    <property type="match status" value="1"/>
</dbReference>
<evidence type="ECO:0000256" key="1">
    <source>
        <dbReference type="ARBA" id="ARBA00022603"/>
    </source>
</evidence>
<feature type="binding site" evidence="4">
    <location>
        <position position="602"/>
    </location>
    <ligand>
        <name>S-adenosyl-L-methionine</name>
        <dbReference type="ChEBI" id="CHEBI:59789"/>
    </ligand>
</feature>
<dbReference type="PANTHER" id="PTHR16121">
    <property type="entry name" value="CAP-SPECIFIC MRNA (NUCLEOSIDE-2'-O-)-METHYLTRANSFERASE 1-RELATED"/>
    <property type="match status" value="1"/>
</dbReference>
<feature type="binding site" evidence="4">
    <location>
        <position position="518"/>
    </location>
    <ligand>
        <name>S-adenosyl-L-methionine</name>
        <dbReference type="ChEBI" id="CHEBI:59789"/>
    </ligand>
</feature>
<feature type="active site" description="Proton acceptor" evidence="4">
    <location>
        <position position="643"/>
    </location>
</feature>
<evidence type="ECO:0000256" key="3">
    <source>
        <dbReference type="ARBA" id="ARBA00022691"/>
    </source>
</evidence>
<sequence length="781" mass="92901">MNELLVNKKIYEKIITKTSKKINKYTQDKTIGKLLTINKYEKMIPFNLWFKHDKYEIDNHYENNQNMRIRYYNDNMLTPITFSNDNNLKSIKSLINNMSLYQPYFPEAFYSVWEILSLKCISDFNNFAFIGQENRFGSVEAIFLYSEKNLSKFENEGHIWTSGNEIFDKLTNNCTISKPKVDYIGQSYKVKYITNTNQLSNYDLIFIDNLHMFDDITTWNQEERDLHAIIYYFFTALEKLNNGASIVLRLNMLSSKSWYFILDFISVYFKEYTFYRPKSSNPFDSQIYLILNMYKPSDYYSKFFIAYMKNLYLTKNYEIFCLNYSDDTNKPIHQKYQQCRDYWIDNINSYIVNIEQNNDAIQKDYVTKWHHNYGLKQNKDCQPYFNINTQIYNIITSNKKNNIKLSKLESITGNKYYGEICKLKSVLNYHKRVMDTKPSRIFNEERYIANYEEQCLTWDSLTYKLDTYRQIKRSLKNEFGAELVTNAWIKLYEILHEFNYIIPDKMVIKTFHLCEAPGAFISATNHYLDTINKKLDWYAQTLNPIQNDIALNDHYGLISKYPKKWIFGDPKIDISGDITHSQVIKYYRHLPELQNIDFMTADAGIKCNPIELNNQELILSKINMGQIICILSCLPKHRSAIFKTFLPMSEPLTISMIYLLSNKFSKITLTKPMSSNSSNSEIYIILQDYQGISDQDLEILYILLDDPKITSDTMLFEDINNKFLKSYSEIIKNLVKRQIDSLSRNYYYYYHMDKINMHADNIFTDEWFGKYTMGTLKNHLL</sequence>